<dbReference type="SMART" id="SM00342">
    <property type="entry name" value="HTH_ARAC"/>
    <property type="match status" value="1"/>
</dbReference>
<dbReference type="GO" id="GO:0043565">
    <property type="term" value="F:sequence-specific DNA binding"/>
    <property type="evidence" value="ECO:0007669"/>
    <property type="project" value="InterPro"/>
</dbReference>
<protein>
    <submittedName>
        <fullName evidence="5">HTH-type transcriptional activator Btr</fullName>
    </submittedName>
</protein>
<dbReference type="InterPro" id="IPR050204">
    <property type="entry name" value="AraC_XylS_family_regulators"/>
</dbReference>
<organism evidence="5">
    <name type="scientific">Vitiosangium cumulatum</name>
    <dbReference type="NCBI Taxonomy" id="1867796"/>
    <lineage>
        <taxon>Bacteria</taxon>
        <taxon>Pseudomonadati</taxon>
        <taxon>Myxococcota</taxon>
        <taxon>Myxococcia</taxon>
        <taxon>Myxococcales</taxon>
        <taxon>Cystobacterineae</taxon>
        <taxon>Archangiaceae</taxon>
        <taxon>Vitiosangium</taxon>
    </lineage>
</organism>
<dbReference type="Pfam" id="PF08448">
    <property type="entry name" value="PAS_4"/>
    <property type="match status" value="1"/>
</dbReference>
<feature type="domain" description="HTH araC/xylS-type" evidence="4">
    <location>
        <begin position="161"/>
        <end position="259"/>
    </location>
</feature>
<dbReference type="InterPro" id="IPR018062">
    <property type="entry name" value="HTH_AraC-typ_CS"/>
</dbReference>
<dbReference type="Gene3D" id="1.10.10.60">
    <property type="entry name" value="Homeodomain-like"/>
    <property type="match status" value="1"/>
</dbReference>
<proteinExistence type="predicted"/>
<keyword evidence="2" id="KW-0238">DNA-binding</keyword>
<evidence type="ECO:0000313" key="5">
    <source>
        <dbReference type="EMBL" id="QKW93885.1"/>
    </source>
</evidence>
<dbReference type="SUPFAM" id="SSF46689">
    <property type="entry name" value="Homeodomain-like"/>
    <property type="match status" value="2"/>
</dbReference>
<sequence length="264" mass="29840">MEITEPTAQRDFTPREELETWRADFMERVANPFFAEALFDRVPDIVFSVKDIHGRYVCISEACAERCGLKSKAEAVGRTAHELFPRHMADRYVRQDKHVFRTGRPLVDNLDLTLFNNRKPGWCLTNKVPLFDASGAVLGLACLSRDVHEPGRAGMVDERFAATIDHIQANYGERLRIDTLARRAGMSAAQFERRMQRIFQLSAGQFIMKTRIDAASEMLSGSEQPIAAIALAVGFCDQSALSRQFKQITGLSPRQYRQLMRPGS</sequence>
<dbReference type="InterPro" id="IPR009057">
    <property type="entry name" value="Homeodomain-like_sf"/>
</dbReference>
<dbReference type="EMBL" id="MT520818">
    <property type="protein sequence ID" value="QKW93885.1"/>
    <property type="molecule type" value="Genomic_DNA"/>
</dbReference>
<evidence type="ECO:0000256" key="2">
    <source>
        <dbReference type="ARBA" id="ARBA00023125"/>
    </source>
</evidence>
<dbReference type="InterPro" id="IPR018060">
    <property type="entry name" value="HTH_AraC"/>
</dbReference>
<dbReference type="GO" id="GO:0003700">
    <property type="term" value="F:DNA-binding transcription factor activity"/>
    <property type="evidence" value="ECO:0007669"/>
    <property type="project" value="InterPro"/>
</dbReference>
<dbReference type="Gene3D" id="3.30.450.20">
    <property type="entry name" value="PAS domain"/>
    <property type="match status" value="1"/>
</dbReference>
<dbReference type="InterPro" id="IPR000014">
    <property type="entry name" value="PAS"/>
</dbReference>
<evidence type="ECO:0000259" key="4">
    <source>
        <dbReference type="PROSITE" id="PS01124"/>
    </source>
</evidence>
<evidence type="ECO:0000256" key="3">
    <source>
        <dbReference type="ARBA" id="ARBA00023163"/>
    </source>
</evidence>
<name>A0A7D4XTB3_9BACT</name>
<dbReference type="AlphaFoldDB" id="A0A7D4XTB3"/>
<dbReference type="InterPro" id="IPR013656">
    <property type="entry name" value="PAS_4"/>
</dbReference>
<keyword evidence="1" id="KW-0805">Transcription regulation</keyword>
<evidence type="ECO:0000256" key="1">
    <source>
        <dbReference type="ARBA" id="ARBA00023015"/>
    </source>
</evidence>
<dbReference type="Pfam" id="PF12833">
    <property type="entry name" value="HTH_18"/>
    <property type="match status" value="1"/>
</dbReference>
<reference evidence="5" key="1">
    <citation type="journal article" date="2020" name="Molecules">
        <title>2-Hydroxysorangiadenosine: Structure and Biosynthesis of a Myxobacterial Sesquiterpene-Nucleoside.</title>
        <authorList>
            <person name="Okoth D.A."/>
            <person name="Hug J.J."/>
            <person name="Garcia R."/>
            <person name="Sproer C."/>
            <person name="Overmann J."/>
            <person name="Muller R."/>
        </authorList>
    </citation>
    <scope>NUCLEOTIDE SEQUENCE</scope>
    <source>
        <strain evidence="5">MCy10943</strain>
    </source>
</reference>
<dbReference type="PANTHER" id="PTHR46796">
    <property type="entry name" value="HTH-TYPE TRANSCRIPTIONAL ACTIVATOR RHAS-RELATED"/>
    <property type="match status" value="1"/>
</dbReference>
<dbReference type="PANTHER" id="PTHR46796:SF13">
    <property type="entry name" value="HTH-TYPE TRANSCRIPTIONAL ACTIVATOR RHAS"/>
    <property type="match status" value="1"/>
</dbReference>
<keyword evidence="3" id="KW-0804">Transcription</keyword>
<dbReference type="SUPFAM" id="SSF55785">
    <property type="entry name" value="PYP-like sensor domain (PAS domain)"/>
    <property type="match status" value="1"/>
</dbReference>
<dbReference type="PROSITE" id="PS01124">
    <property type="entry name" value="HTH_ARAC_FAMILY_2"/>
    <property type="match status" value="1"/>
</dbReference>
<accession>A0A7D4XTB3</accession>
<dbReference type="InterPro" id="IPR035965">
    <property type="entry name" value="PAS-like_dom_sf"/>
</dbReference>
<dbReference type="CDD" id="cd00130">
    <property type="entry name" value="PAS"/>
    <property type="match status" value="1"/>
</dbReference>
<dbReference type="PROSITE" id="PS00041">
    <property type="entry name" value="HTH_ARAC_FAMILY_1"/>
    <property type="match status" value="1"/>
</dbReference>